<gene>
    <name evidence="12" type="ORF">RN001_014135</name>
</gene>
<keyword evidence="5" id="KW-0158">Chromosome</keyword>
<dbReference type="GO" id="GO:0005737">
    <property type="term" value="C:cytoplasm"/>
    <property type="evidence" value="ECO:0007669"/>
    <property type="project" value="UniProtKB-SubCell"/>
</dbReference>
<comment type="subcellular location">
    <subcellularLocation>
        <location evidence="1">Chromosome</location>
    </subcellularLocation>
    <subcellularLocation>
        <location evidence="2">Cytoplasm</location>
    </subcellularLocation>
</comment>
<evidence type="ECO:0000256" key="8">
    <source>
        <dbReference type="ARBA" id="ARBA00022776"/>
    </source>
</evidence>
<dbReference type="AlphaFoldDB" id="A0AAN7Q0H5"/>
<dbReference type="GO" id="GO:0007076">
    <property type="term" value="P:mitotic chromosome condensation"/>
    <property type="evidence" value="ECO:0007669"/>
    <property type="project" value="InterPro"/>
</dbReference>
<evidence type="ECO:0000256" key="7">
    <source>
        <dbReference type="ARBA" id="ARBA00022618"/>
    </source>
</evidence>
<evidence type="ECO:0000256" key="4">
    <source>
        <dbReference type="ARBA" id="ARBA00016065"/>
    </source>
</evidence>
<dbReference type="PANTHER" id="PTHR13108:SF9">
    <property type="entry name" value="CONDENSIN COMPLEX SUBUNIT 2"/>
    <property type="match status" value="1"/>
</dbReference>
<dbReference type="InterPro" id="IPR022816">
    <property type="entry name" value="Condensin_barren_su2"/>
</dbReference>
<keyword evidence="6" id="KW-0963">Cytoplasm</keyword>
<dbReference type="EMBL" id="JARPUR010000006">
    <property type="protein sequence ID" value="KAK4874775.1"/>
    <property type="molecule type" value="Genomic_DNA"/>
</dbReference>
<protein>
    <recommendedName>
        <fullName evidence="4">Condensin complex subunit 2</fullName>
    </recommendedName>
</protein>
<accession>A0AAN7Q0H5</accession>
<evidence type="ECO:0000256" key="2">
    <source>
        <dbReference type="ARBA" id="ARBA00004496"/>
    </source>
</evidence>
<feature type="compositionally biased region" description="Acidic residues" evidence="11">
    <location>
        <begin position="167"/>
        <end position="180"/>
    </location>
</feature>
<dbReference type="Proteomes" id="UP001353858">
    <property type="component" value="Unassembled WGS sequence"/>
</dbReference>
<feature type="compositionally biased region" description="Basic residues" evidence="11">
    <location>
        <begin position="185"/>
        <end position="197"/>
    </location>
</feature>
<keyword evidence="9" id="KW-0226">DNA condensation</keyword>
<evidence type="ECO:0000256" key="5">
    <source>
        <dbReference type="ARBA" id="ARBA00022454"/>
    </source>
</evidence>
<comment type="similarity">
    <text evidence="3">Belongs to the CND2 (condensin subunit 2) family.</text>
</comment>
<evidence type="ECO:0000313" key="13">
    <source>
        <dbReference type="Proteomes" id="UP001353858"/>
    </source>
</evidence>
<evidence type="ECO:0000256" key="6">
    <source>
        <dbReference type="ARBA" id="ARBA00022490"/>
    </source>
</evidence>
<name>A0AAN7Q0H5_9COLE</name>
<dbReference type="Pfam" id="PF05786">
    <property type="entry name" value="Cnd2"/>
    <property type="match status" value="2"/>
</dbReference>
<organism evidence="12 13">
    <name type="scientific">Aquatica leii</name>
    <dbReference type="NCBI Taxonomy" id="1421715"/>
    <lineage>
        <taxon>Eukaryota</taxon>
        <taxon>Metazoa</taxon>
        <taxon>Ecdysozoa</taxon>
        <taxon>Arthropoda</taxon>
        <taxon>Hexapoda</taxon>
        <taxon>Insecta</taxon>
        <taxon>Pterygota</taxon>
        <taxon>Neoptera</taxon>
        <taxon>Endopterygota</taxon>
        <taxon>Coleoptera</taxon>
        <taxon>Polyphaga</taxon>
        <taxon>Elateriformia</taxon>
        <taxon>Elateroidea</taxon>
        <taxon>Lampyridae</taxon>
        <taxon>Luciolinae</taxon>
        <taxon>Aquatica</taxon>
    </lineage>
</organism>
<dbReference type="GO" id="GO:0000796">
    <property type="term" value="C:condensin complex"/>
    <property type="evidence" value="ECO:0007669"/>
    <property type="project" value="InterPro"/>
</dbReference>
<evidence type="ECO:0000256" key="10">
    <source>
        <dbReference type="ARBA" id="ARBA00023306"/>
    </source>
</evidence>
<evidence type="ECO:0000256" key="1">
    <source>
        <dbReference type="ARBA" id="ARBA00004286"/>
    </source>
</evidence>
<keyword evidence="13" id="KW-1185">Reference proteome</keyword>
<proteinExistence type="inferred from homology"/>
<reference evidence="13" key="1">
    <citation type="submission" date="2023-01" db="EMBL/GenBank/DDBJ databases">
        <title>Key to firefly adult light organ development and bioluminescence: homeobox transcription factors regulate luciferase expression and transportation to peroxisome.</title>
        <authorList>
            <person name="Fu X."/>
        </authorList>
    </citation>
    <scope>NUCLEOTIDE SEQUENCE [LARGE SCALE GENOMIC DNA]</scope>
</reference>
<sequence>MVQTSTPVVQTPQRNNLRKSVLLKEVNNTSFSLRRLSNVAQQTPINQVVIDDDLERNLRRSEADLHKRVSNVGIQTPIKLSETEIREHFQICLKMFAENKISSKNAWNLKMIDYMRTVITLKGQAKDSLQVAGTSLDVSTKIYGIRVDDIHSDGLKLASNMARVNPENEEDDDGQDENDPDQTKRKGPKRKKPKSRGQKVTVTKDANTLVADVPKMESVFFQTRMDLEASSTDNLFTNKLPMHPSGYKFMLLSKERAWNSYDNLVDINENDYSMEVTKLNKVHICAQFSNFEIDEWDPDNEKEMLNYDKTMNEEVVFDDDGIPIPELDGSVHDLFANNVEENHYCSSDEEEVNGVGQIALHNGTVAHIVDFNPNENETCADEYNFSNAIKLMHNKHIMQVWAGPSHWKLKYIRPNASRFSGQPEKKVLKSTRKTQPETMIDFSEDCTNVDKKSCKGKRRLFDDNSHKCTLPLLLNAISKNTPLMLKPVYLEKDTGKKDKVIDKDMEPYNYENPNDSQYCAENGFGDDSHSGDDGDCINEEGVPLNIGDNLVDVPELVPKTYIPYAMQAKKMDMKKLKVSIWKSLVSKTNNDIVPDDDMYKKEVQPMTFSYLYKNLPKRLTDKMQDELSCPLAFVALLHLANEQNLQFEGQPDFTDFAIRQQKTFVPL</sequence>
<dbReference type="PANTHER" id="PTHR13108">
    <property type="entry name" value="CONDENSIN COMPLEX SUBUNIT 2"/>
    <property type="match status" value="1"/>
</dbReference>
<dbReference type="GO" id="GO:0003682">
    <property type="term" value="F:chromatin binding"/>
    <property type="evidence" value="ECO:0007669"/>
    <property type="project" value="TreeGrafter"/>
</dbReference>
<comment type="caution">
    <text evidence="12">The sequence shown here is derived from an EMBL/GenBank/DDBJ whole genome shotgun (WGS) entry which is preliminary data.</text>
</comment>
<keyword evidence="7" id="KW-0132">Cell division</keyword>
<evidence type="ECO:0000313" key="12">
    <source>
        <dbReference type="EMBL" id="KAK4874775.1"/>
    </source>
</evidence>
<keyword evidence="10" id="KW-0131">Cell cycle</keyword>
<feature type="region of interest" description="Disordered" evidence="11">
    <location>
        <begin position="165"/>
        <end position="203"/>
    </location>
</feature>
<evidence type="ECO:0000256" key="3">
    <source>
        <dbReference type="ARBA" id="ARBA00009471"/>
    </source>
</evidence>
<evidence type="ECO:0000256" key="9">
    <source>
        <dbReference type="ARBA" id="ARBA00023067"/>
    </source>
</evidence>
<keyword evidence="8" id="KW-0498">Mitosis</keyword>
<evidence type="ECO:0000256" key="11">
    <source>
        <dbReference type="SAM" id="MobiDB-lite"/>
    </source>
</evidence>
<dbReference type="GO" id="GO:0051301">
    <property type="term" value="P:cell division"/>
    <property type="evidence" value="ECO:0007669"/>
    <property type="project" value="UniProtKB-KW"/>
</dbReference>